<keyword evidence="14" id="KW-1185">Reference proteome</keyword>
<evidence type="ECO:0000256" key="8">
    <source>
        <dbReference type="ARBA" id="ARBA00023136"/>
    </source>
</evidence>
<organism evidence="13 14">
    <name type="scientific">Coccomyxa viridis</name>
    <dbReference type="NCBI Taxonomy" id="1274662"/>
    <lineage>
        <taxon>Eukaryota</taxon>
        <taxon>Viridiplantae</taxon>
        <taxon>Chlorophyta</taxon>
        <taxon>core chlorophytes</taxon>
        <taxon>Trebouxiophyceae</taxon>
        <taxon>Trebouxiophyceae incertae sedis</taxon>
        <taxon>Coccomyxaceae</taxon>
        <taxon>Coccomyxa</taxon>
    </lineage>
</organism>
<dbReference type="InterPro" id="IPR048254">
    <property type="entry name" value="CDP_ALCOHOL_P_TRANSF_CS"/>
</dbReference>
<dbReference type="Pfam" id="PF01066">
    <property type="entry name" value="CDP-OH_P_transf"/>
    <property type="match status" value="1"/>
</dbReference>
<gene>
    <name evidence="13" type="primary">g1433</name>
    <name evidence="13" type="ORF">VP750_LOCUS1232</name>
</gene>
<dbReference type="Gene3D" id="1.20.120.1760">
    <property type="match status" value="1"/>
</dbReference>
<evidence type="ECO:0000256" key="12">
    <source>
        <dbReference type="SAM" id="Phobius"/>
    </source>
</evidence>
<protein>
    <submittedName>
        <fullName evidence="13">G1433 protein</fullName>
    </submittedName>
</protein>
<dbReference type="Proteomes" id="UP001497392">
    <property type="component" value="Unassembled WGS sequence"/>
</dbReference>
<dbReference type="PANTHER" id="PTHR14269:SF62">
    <property type="entry name" value="CDP-DIACYLGLYCEROL--GLYCEROL-3-PHOSPHATE 3-PHOSPHATIDYLTRANSFERASE 1, CHLOROPLASTIC"/>
    <property type="match status" value="1"/>
</dbReference>
<reference evidence="13 14" key="1">
    <citation type="submission" date="2024-06" db="EMBL/GenBank/DDBJ databases">
        <authorList>
            <person name="Kraege A."/>
            <person name="Thomma B."/>
        </authorList>
    </citation>
    <scope>NUCLEOTIDE SEQUENCE [LARGE SCALE GENOMIC DNA]</scope>
</reference>
<sequence>MQLHARFAIFRKGALVHFRMQRHPSRLACSANDALSSSPKQGNQVLTLPTYLTLGRIAAIPLVLAVWYSQPGHAAHTCCGIFVLAALTDFLDGYLARRMKLISTFGAFLDPVADKLMVAAVLILLSSQPLPCGPLQGNPWVVPLLSTVIIGREIAMSALRELAASLGGAAYKAVAVSSWGKWKTATQMVSITLLLFTAGGGQGWMHETCAALGLPLLVVAAALTLLSLADYLRGLWKYF</sequence>
<comment type="similarity">
    <text evidence="2 11">Belongs to the CDP-alcohol phosphatidyltransferase class-I family.</text>
</comment>
<evidence type="ECO:0000256" key="4">
    <source>
        <dbReference type="ARBA" id="ARBA00022679"/>
    </source>
</evidence>
<dbReference type="InterPro" id="IPR050324">
    <property type="entry name" value="CDP-alcohol_PTase-I"/>
</dbReference>
<keyword evidence="7" id="KW-0443">Lipid metabolism</keyword>
<feature type="transmembrane region" description="Helical" evidence="12">
    <location>
        <begin position="211"/>
        <end position="232"/>
    </location>
</feature>
<evidence type="ECO:0000256" key="2">
    <source>
        <dbReference type="ARBA" id="ARBA00010441"/>
    </source>
</evidence>
<name>A0ABP1FHZ8_9CHLO</name>
<feature type="transmembrane region" description="Helical" evidence="12">
    <location>
        <begin position="45"/>
        <end position="68"/>
    </location>
</feature>
<evidence type="ECO:0000256" key="5">
    <source>
        <dbReference type="ARBA" id="ARBA00022692"/>
    </source>
</evidence>
<keyword evidence="8 12" id="KW-0472">Membrane</keyword>
<evidence type="ECO:0000313" key="13">
    <source>
        <dbReference type="EMBL" id="CAL5219573.1"/>
    </source>
</evidence>
<evidence type="ECO:0000256" key="7">
    <source>
        <dbReference type="ARBA" id="ARBA00023098"/>
    </source>
</evidence>
<keyword evidence="9" id="KW-0594">Phospholipid biosynthesis</keyword>
<evidence type="ECO:0000256" key="6">
    <source>
        <dbReference type="ARBA" id="ARBA00022989"/>
    </source>
</evidence>
<feature type="transmembrane region" description="Helical" evidence="12">
    <location>
        <begin position="74"/>
        <end position="95"/>
    </location>
</feature>
<evidence type="ECO:0000256" key="1">
    <source>
        <dbReference type="ARBA" id="ARBA00004141"/>
    </source>
</evidence>
<dbReference type="PIRSF" id="PIRSF000847">
    <property type="entry name" value="Phos_ph_gly_syn"/>
    <property type="match status" value="1"/>
</dbReference>
<keyword evidence="10" id="KW-1208">Phospholipid metabolism</keyword>
<evidence type="ECO:0000256" key="9">
    <source>
        <dbReference type="ARBA" id="ARBA00023209"/>
    </source>
</evidence>
<dbReference type="PANTHER" id="PTHR14269">
    <property type="entry name" value="CDP-DIACYLGLYCEROL--GLYCEROL-3-PHOSPHATE 3-PHOSPHATIDYLTRANSFERASE-RELATED"/>
    <property type="match status" value="1"/>
</dbReference>
<keyword evidence="4 11" id="KW-0808">Transferase</keyword>
<keyword evidence="6 12" id="KW-1133">Transmembrane helix</keyword>
<evidence type="ECO:0000256" key="10">
    <source>
        <dbReference type="ARBA" id="ARBA00023264"/>
    </source>
</evidence>
<dbReference type="InterPro" id="IPR000462">
    <property type="entry name" value="CDP-OH_P_trans"/>
</dbReference>
<keyword evidence="3" id="KW-0444">Lipid biosynthesis</keyword>
<dbReference type="InterPro" id="IPR004570">
    <property type="entry name" value="Phosphatidylglycerol_P_synth"/>
</dbReference>
<evidence type="ECO:0000256" key="11">
    <source>
        <dbReference type="RuleBase" id="RU003750"/>
    </source>
</evidence>
<accession>A0ABP1FHZ8</accession>
<dbReference type="NCBIfam" id="TIGR00560">
    <property type="entry name" value="pgsA"/>
    <property type="match status" value="1"/>
</dbReference>
<proteinExistence type="inferred from homology"/>
<dbReference type="PROSITE" id="PS00379">
    <property type="entry name" value="CDP_ALCOHOL_P_TRANSF"/>
    <property type="match status" value="1"/>
</dbReference>
<comment type="subcellular location">
    <subcellularLocation>
        <location evidence="1">Membrane</location>
        <topology evidence="1">Multi-pass membrane protein</topology>
    </subcellularLocation>
</comment>
<dbReference type="EMBL" id="CAXHTA020000002">
    <property type="protein sequence ID" value="CAL5219573.1"/>
    <property type="molecule type" value="Genomic_DNA"/>
</dbReference>
<keyword evidence="5 12" id="KW-0812">Transmembrane</keyword>
<comment type="caution">
    <text evidence="13">The sequence shown here is derived from an EMBL/GenBank/DDBJ whole genome shotgun (WGS) entry which is preliminary data.</text>
</comment>
<dbReference type="InterPro" id="IPR043130">
    <property type="entry name" value="CDP-OH_PTrfase_TM_dom"/>
</dbReference>
<evidence type="ECO:0000313" key="14">
    <source>
        <dbReference type="Proteomes" id="UP001497392"/>
    </source>
</evidence>
<evidence type="ECO:0000256" key="3">
    <source>
        <dbReference type="ARBA" id="ARBA00022516"/>
    </source>
</evidence>